<organism evidence="1 2">
    <name type="scientific">Paenibacillus ferrarius</name>
    <dbReference type="NCBI Taxonomy" id="1469647"/>
    <lineage>
        <taxon>Bacteria</taxon>
        <taxon>Bacillati</taxon>
        <taxon>Bacillota</taxon>
        <taxon>Bacilli</taxon>
        <taxon>Bacillales</taxon>
        <taxon>Paenibacillaceae</taxon>
        <taxon>Paenibacillus</taxon>
    </lineage>
</organism>
<dbReference type="EMBL" id="MBTG01000044">
    <property type="protein sequence ID" value="OPH48824.1"/>
    <property type="molecule type" value="Genomic_DNA"/>
</dbReference>
<dbReference type="InterPro" id="IPR032585">
    <property type="entry name" value="DUF4912"/>
</dbReference>
<gene>
    <name evidence="1" type="ORF">BC351_38295</name>
</gene>
<proteinExistence type="predicted"/>
<evidence type="ECO:0000313" key="1">
    <source>
        <dbReference type="EMBL" id="OPH48824.1"/>
    </source>
</evidence>
<dbReference type="Pfam" id="PF16258">
    <property type="entry name" value="DUF4912"/>
    <property type="match status" value="1"/>
</dbReference>
<evidence type="ECO:0000313" key="2">
    <source>
        <dbReference type="Proteomes" id="UP000190626"/>
    </source>
</evidence>
<dbReference type="OrthoDB" id="9812700at2"/>
<dbReference type="AlphaFoldDB" id="A0A1V4HAT1"/>
<accession>A0A1V4HAT1</accession>
<sequence length="186" mass="20591">MSPIPTQALSTESFDRDTLQLLVQSPSVLFAYWQLSTRTARLIHEHFSAQWKALQPTLRIYAAPEQEGDDSQRDRHISQLPLPEGNSCFLSGVLPGQSCYADLGIVNELGQFLSLLRSNTVQTPYSLTSKEDSTGTLNQEQLETYKLAPVSLKLSHTTTCEYFSAYSVYTPKSAYAADTESGGDTD</sequence>
<keyword evidence="2" id="KW-1185">Reference proteome</keyword>
<dbReference type="RefSeq" id="WP_079418806.1">
    <property type="nucleotide sequence ID" value="NZ_MBTG01000044.1"/>
</dbReference>
<name>A0A1V4HAT1_9BACL</name>
<comment type="caution">
    <text evidence="1">The sequence shown here is derived from an EMBL/GenBank/DDBJ whole genome shotgun (WGS) entry which is preliminary data.</text>
</comment>
<dbReference type="STRING" id="1469647.BC351_38295"/>
<dbReference type="Proteomes" id="UP000190626">
    <property type="component" value="Unassembled WGS sequence"/>
</dbReference>
<evidence type="ECO:0008006" key="3">
    <source>
        <dbReference type="Google" id="ProtNLM"/>
    </source>
</evidence>
<reference evidence="2" key="1">
    <citation type="submission" date="2016-07" db="EMBL/GenBank/DDBJ databases">
        <authorList>
            <person name="Florea S."/>
            <person name="Webb J.S."/>
            <person name="Jaromczyk J."/>
            <person name="Schardl C.L."/>
        </authorList>
    </citation>
    <scope>NUCLEOTIDE SEQUENCE [LARGE SCALE GENOMIC DNA]</scope>
    <source>
        <strain evidence="2">CY1</strain>
    </source>
</reference>
<protein>
    <recommendedName>
        <fullName evidence="3">DUF4912 domain-containing protein</fullName>
    </recommendedName>
</protein>